<feature type="binding site" evidence="18">
    <location>
        <position position="69"/>
    </location>
    <ligand>
        <name>K(+)</name>
        <dbReference type="ChEBI" id="CHEBI:29103"/>
    </ligand>
</feature>
<feature type="signal peptide" evidence="20">
    <location>
        <begin position="1"/>
        <end position="22"/>
    </location>
</feature>
<dbReference type="GO" id="GO:0052856">
    <property type="term" value="F:NAD(P)HX epimerase activity"/>
    <property type="evidence" value="ECO:0007669"/>
    <property type="project" value="UniProtKB-UniRule"/>
</dbReference>
<dbReference type="Proteomes" id="UP000198384">
    <property type="component" value="Unassembled WGS sequence"/>
</dbReference>
<comment type="catalytic activity">
    <reaction evidence="2 18 19">
        <text>(6R)-NADPHX = (6S)-NADPHX</text>
        <dbReference type="Rhea" id="RHEA:32227"/>
        <dbReference type="ChEBI" id="CHEBI:64076"/>
        <dbReference type="ChEBI" id="CHEBI:64077"/>
        <dbReference type="EC" id="5.1.99.6"/>
    </reaction>
</comment>
<comment type="subunit">
    <text evidence="17">Homotetramer.</text>
</comment>
<dbReference type="EMBL" id="FZNT01000007">
    <property type="protein sequence ID" value="SNR64653.1"/>
    <property type="molecule type" value="Genomic_DNA"/>
</dbReference>
<keyword evidence="5 18" id="KW-0479">Metal-binding</keyword>
<accession>A0A238Y1X2</accession>
<feature type="binding site" evidence="17">
    <location>
        <position position="449"/>
    </location>
    <ligand>
        <name>(6S)-NADPHX</name>
        <dbReference type="ChEBI" id="CHEBI:64076"/>
    </ligand>
</feature>
<evidence type="ECO:0000256" key="8">
    <source>
        <dbReference type="ARBA" id="ARBA00022857"/>
    </source>
</evidence>
<comment type="function">
    <text evidence="18">Catalyzes the epimerization of the S- and R-forms of NAD(P)HX, a damaged form of NAD(P)H that is a result of enzymatic or heat-dependent hydration. This is a prerequisite for the S-specific NAD(P)H-hydrate dehydratase to allow the repair of both epimers of NAD(P)HX.</text>
</comment>
<dbReference type="Gene3D" id="3.40.50.10260">
    <property type="entry name" value="YjeF N-terminal domain"/>
    <property type="match status" value="1"/>
</dbReference>
<dbReference type="GO" id="GO:0016301">
    <property type="term" value="F:kinase activity"/>
    <property type="evidence" value="ECO:0007669"/>
    <property type="project" value="UniProtKB-KW"/>
</dbReference>
<evidence type="ECO:0000256" key="11">
    <source>
        <dbReference type="ARBA" id="ARBA00023235"/>
    </source>
</evidence>
<dbReference type="GO" id="GO:0110051">
    <property type="term" value="P:metabolite repair"/>
    <property type="evidence" value="ECO:0007669"/>
    <property type="project" value="TreeGrafter"/>
</dbReference>
<keyword evidence="10 17" id="KW-0520">NAD</keyword>
<feature type="binding site" evidence="18">
    <location>
        <position position="169"/>
    </location>
    <ligand>
        <name>(6S)-NADPHX</name>
        <dbReference type="ChEBI" id="CHEBI:64076"/>
    </ligand>
</feature>
<evidence type="ECO:0000256" key="3">
    <source>
        <dbReference type="ARBA" id="ARBA00006001"/>
    </source>
</evidence>
<comment type="function">
    <text evidence="17">Catalyzes the dehydration of the S-form of NAD(P)HX at the expense of ADP, which is converted to AMP. Together with NAD(P)HX epimerase, which catalyzes the epimerization of the S- and R-forms, the enzyme allows the repair of both epimers of NAD(P)HX, a damaged form of NAD(P)H that is a result of enzymatic or heat-dependent hydration.</text>
</comment>
<dbReference type="InterPro" id="IPR000631">
    <property type="entry name" value="CARKD"/>
</dbReference>
<dbReference type="PIRSF" id="PIRSF017184">
    <property type="entry name" value="Nnr"/>
    <property type="match status" value="1"/>
</dbReference>
<feature type="binding site" evidence="17">
    <location>
        <begin position="420"/>
        <end position="424"/>
    </location>
    <ligand>
        <name>AMP</name>
        <dbReference type="ChEBI" id="CHEBI:456215"/>
    </ligand>
</feature>
<feature type="domain" description="YjeF C-terminal" evidence="21">
    <location>
        <begin position="237"/>
        <end position="508"/>
    </location>
</feature>
<dbReference type="CDD" id="cd01171">
    <property type="entry name" value="YXKO-related"/>
    <property type="match status" value="1"/>
</dbReference>
<comment type="similarity">
    <text evidence="4 19">In the C-terminal section; belongs to the NnrD/CARKD family.</text>
</comment>
<feature type="domain" description="YjeF N-terminal" evidence="22">
    <location>
        <begin position="19"/>
        <end position="227"/>
    </location>
</feature>
<feature type="binding site" evidence="18">
    <location>
        <begin position="68"/>
        <end position="72"/>
    </location>
    <ligand>
        <name>(6S)-NADPHX</name>
        <dbReference type="ChEBI" id="CHEBI:64076"/>
    </ligand>
</feature>
<keyword evidence="7 17" id="KW-0067">ATP-binding</keyword>
<dbReference type="GO" id="GO:0046872">
    <property type="term" value="F:metal ion binding"/>
    <property type="evidence" value="ECO:0007669"/>
    <property type="project" value="UniProtKB-UniRule"/>
</dbReference>
<feature type="chain" id="PRO_5012218413" description="Bifunctional NAD(P)H-hydrate repair enzyme" evidence="20">
    <location>
        <begin position="23"/>
        <end position="519"/>
    </location>
</feature>
<dbReference type="HAMAP" id="MF_01966">
    <property type="entry name" value="NADHX_epimerase"/>
    <property type="match status" value="1"/>
</dbReference>
<dbReference type="PANTHER" id="PTHR12592">
    <property type="entry name" value="ATP-DEPENDENT (S)-NAD(P)H-HYDRATE DEHYDRATASE FAMILY MEMBER"/>
    <property type="match status" value="1"/>
</dbReference>
<keyword evidence="9 18" id="KW-0630">Potassium</keyword>
<feature type="binding site" evidence="17">
    <location>
        <position position="272"/>
    </location>
    <ligand>
        <name>(6S)-NADPHX</name>
        <dbReference type="ChEBI" id="CHEBI:64076"/>
    </ligand>
</feature>
<keyword evidence="24" id="KW-1185">Reference proteome</keyword>
<evidence type="ECO:0000256" key="4">
    <source>
        <dbReference type="ARBA" id="ARBA00009524"/>
    </source>
</evidence>
<comment type="similarity">
    <text evidence="17">Belongs to the NnrD/CARKD family.</text>
</comment>
<comment type="caution">
    <text evidence="18">Lacks conserved residue(s) required for the propagation of feature annotation.</text>
</comment>
<dbReference type="GO" id="GO:0046496">
    <property type="term" value="P:nicotinamide nucleotide metabolic process"/>
    <property type="evidence" value="ECO:0007669"/>
    <property type="project" value="UniProtKB-UniRule"/>
</dbReference>
<dbReference type="PROSITE" id="PS51385">
    <property type="entry name" value="YJEF_N"/>
    <property type="match status" value="1"/>
</dbReference>
<name>A0A238Y1X2_9FLAO</name>
<reference evidence="23 24" key="1">
    <citation type="submission" date="2017-06" db="EMBL/GenBank/DDBJ databases">
        <authorList>
            <person name="Kim H.J."/>
            <person name="Triplett B.A."/>
        </authorList>
    </citation>
    <scope>NUCLEOTIDE SEQUENCE [LARGE SCALE GENOMIC DNA]</scope>
    <source>
        <strain evidence="23 24">DSM 29150</strain>
    </source>
</reference>
<evidence type="ECO:0000313" key="24">
    <source>
        <dbReference type="Proteomes" id="UP000198384"/>
    </source>
</evidence>
<evidence type="ECO:0000256" key="12">
    <source>
        <dbReference type="ARBA" id="ARBA00023239"/>
    </source>
</evidence>
<feature type="binding site" evidence="18">
    <location>
        <position position="172"/>
    </location>
    <ligand>
        <name>K(+)</name>
        <dbReference type="ChEBI" id="CHEBI:29103"/>
    </ligand>
</feature>
<comment type="similarity">
    <text evidence="3 19">In the N-terminal section; belongs to the NnrE/AIBP family.</text>
</comment>
<dbReference type="InterPro" id="IPR030677">
    <property type="entry name" value="Nnr"/>
</dbReference>
<dbReference type="SUPFAM" id="SSF53613">
    <property type="entry name" value="Ribokinase-like"/>
    <property type="match status" value="1"/>
</dbReference>
<feature type="binding site" evidence="18">
    <location>
        <position position="136"/>
    </location>
    <ligand>
        <name>K(+)</name>
        <dbReference type="ChEBI" id="CHEBI:29103"/>
    </ligand>
</feature>
<evidence type="ECO:0000259" key="22">
    <source>
        <dbReference type="PROSITE" id="PS51385"/>
    </source>
</evidence>
<dbReference type="EC" id="5.1.99.6" evidence="19"/>
<comment type="catalytic activity">
    <reaction evidence="1 18 19">
        <text>(6R)-NADHX = (6S)-NADHX</text>
        <dbReference type="Rhea" id="RHEA:32215"/>
        <dbReference type="ChEBI" id="CHEBI:64074"/>
        <dbReference type="ChEBI" id="CHEBI:64075"/>
        <dbReference type="EC" id="5.1.99.6"/>
    </reaction>
</comment>
<evidence type="ECO:0000256" key="20">
    <source>
        <dbReference type="SAM" id="SignalP"/>
    </source>
</evidence>
<evidence type="ECO:0000259" key="21">
    <source>
        <dbReference type="PROSITE" id="PS51383"/>
    </source>
</evidence>
<evidence type="ECO:0000256" key="10">
    <source>
        <dbReference type="ARBA" id="ARBA00023027"/>
    </source>
</evidence>
<keyword evidence="12 17" id="KW-0456">Lyase</keyword>
<keyword evidence="20" id="KW-0732">Signal</keyword>
<dbReference type="InterPro" id="IPR004443">
    <property type="entry name" value="YjeF_N_dom"/>
</dbReference>
<feature type="binding site" evidence="17">
    <location>
        <position position="448"/>
    </location>
    <ligand>
        <name>AMP</name>
        <dbReference type="ChEBI" id="CHEBI:456215"/>
    </ligand>
</feature>
<comment type="catalytic activity">
    <reaction evidence="16 17 19">
        <text>(6S)-NADPHX + ADP = AMP + phosphate + NADPH + H(+)</text>
        <dbReference type="Rhea" id="RHEA:32235"/>
        <dbReference type="ChEBI" id="CHEBI:15378"/>
        <dbReference type="ChEBI" id="CHEBI:43474"/>
        <dbReference type="ChEBI" id="CHEBI:57783"/>
        <dbReference type="ChEBI" id="CHEBI:64076"/>
        <dbReference type="ChEBI" id="CHEBI:456215"/>
        <dbReference type="ChEBI" id="CHEBI:456216"/>
        <dbReference type="EC" id="4.2.1.136"/>
    </reaction>
</comment>
<dbReference type="InterPro" id="IPR036652">
    <property type="entry name" value="YjeF_N_dom_sf"/>
</dbReference>
<dbReference type="SUPFAM" id="SSF64153">
    <property type="entry name" value="YjeF N-terminal domain-like"/>
    <property type="match status" value="1"/>
</dbReference>
<dbReference type="Pfam" id="PF01256">
    <property type="entry name" value="Carb_kinase"/>
    <property type="match status" value="1"/>
</dbReference>
<evidence type="ECO:0000256" key="6">
    <source>
        <dbReference type="ARBA" id="ARBA00022741"/>
    </source>
</evidence>
<evidence type="ECO:0000256" key="14">
    <source>
        <dbReference type="ARBA" id="ARBA00025153"/>
    </source>
</evidence>
<dbReference type="InterPro" id="IPR017953">
    <property type="entry name" value="Carbohydrate_kinase_pred_CS"/>
</dbReference>
<keyword evidence="6 17" id="KW-0547">Nucleotide-binding</keyword>
<evidence type="ECO:0000256" key="19">
    <source>
        <dbReference type="PIRNR" id="PIRNR017184"/>
    </source>
</evidence>
<evidence type="ECO:0000256" key="9">
    <source>
        <dbReference type="ARBA" id="ARBA00022958"/>
    </source>
</evidence>
<protein>
    <recommendedName>
        <fullName evidence="19">Bifunctional NAD(P)H-hydrate repair enzyme</fullName>
    </recommendedName>
    <alternativeName>
        <fullName evidence="19">Nicotinamide nucleotide repair protein</fullName>
    </alternativeName>
    <domain>
        <recommendedName>
            <fullName evidence="19">ADP-dependent (S)-NAD(P)H-hydrate dehydratase</fullName>
            <ecNumber evidence="19">4.2.1.136</ecNumber>
        </recommendedName>
        <alternativeName>
            <fullName evidence="19">ADP-dependent NAD(P)HX dehydratase</fullName>
        </alternativeName>
    </domain>
    <domain>
        <recommendedName>
            <fullName evidence="19">NAD(P)H-hydrate epimerase</fullName>
            <ecNumber evidence="19">5.1.99.6</ecNumber>
        </recommendedName>
    </domain>
</protein>
<dbReference type="Pfam" id="PF03853">
    <property type="entry name" value="YjeF_N"/>
    <property type="match status" value="1"/>
</dbReference>
<comment type="catalytic activity">
    <reaction evidence="15 17 19">
        <text>(6S)-NADHX + ADP = AMP + phosphate + NADH + H(+)</text>
        <dbReference type="Rhea" id="RHEA:32223"/>
        <dbReference type="ChEBI" id="CHEBI:15378"/>
        <dbReference type="ChEBI" id="CHEBI:43474"/>
        <dbReference type="ChEBI" id="CHEBI:57945"/>
        <dbReference type="ChEBI" id="CHEBI:64074"/>
        <dbReference type="ChEBI" id="CHEBI:456215"/>
        <dbReference type="ChEBI" id="CHEBI:456216"/>
        <dbReference type="EC" id="4.2.1.136"/>
    </reaction>
</comment>
<dbReference type="NCBIfam" id="TIGR00197">
    <property type="entry name" value="yjeF_nterm"/>
    <property type="match status" value="1"/>
</dbReference>
<feature type="binding site" evidence="18">
    <location>
        <begin position="140"/>
        <end position="146"/>
    </location>
    <ligand>
        <name>(6S)-NADPHX</name>
        <dbReference type="ChEBI" id="CHEBI:64076"/>
    </ligand>
</feature>
<dbReference type="HAMAP" id="MF_01965">
    <property type="entry name" value="NADHX_dehydratase"/>
    <property type="match status" value="1"/>
</dbReference>
<organism evidence="23 24">
    <name type="scientific">Lutibacter agarilyticus</name>
    <dbReference type="NCBI Taxonomy" id="1109740"/>
    <lineage>
        <taxon>Bacteria</taxon>
        <taxon>Pseudomonadati</taxon>
        <taxon>Bacteroidota</taxon>
        <taxon>Flavobacteriia</taxon>
        <taxon>Flavobacteriales</taxon>
        <taxon>Flavobacteriaceae</taxon>
        <taxon>Lutibacter</taxon>
    </lineage>
</organism>
<dbReference type="AlphaFoldDB" id="A0A238Y1X2"/>
<dbReference type="NCBIfam" id="TIGR00196">
    <property type="entry name" value="yjeF_cterm"/>
    <property type="match status" value="1"/>
</dbReference>
<keyword evidence="8 17" id="KW-0521">NADP</keyword>
<keyword evidence="13" id="KW-0511">Multifunctional enzyme</keyword>
<comment type="function">
    <text evidence="14 19">Bifunctional enzyme that catalyzes the epimerization of the S- and R-forms of NAD(P)HX and the dehydration of the S-form of NAD(P)HX at the expense of ADP, which is converted to AMP. This allows the repair of both epimers of NAD(P)HX, a damaged form of NAD(P)H that is a result of enzymatic or heat-dependent hydration.</text>
</comment>
<keyword evidence="23" id="KW-0808">Transferase</keyword>
<evidence type="ECO:0000256" key="5">
    <source>
        <dbReference type="ARBA" id="ARBA00022723"/>
    </source>
</evidence>
<dbReference type="GO" id="GO:0005524">
    <property type="term" value="F:ATP binding"/>
    <property type="evidence" value="ECO:0007669"/>
    <property type="project" value="UniProtKB-UniRule"/>
</dbReference>
<proteinExistence type="inferred from homology"/>
<gene>
    <name evidence="18" type="primary">nnrE</name>
    <name evidence="17" type="synonym">nnrD</name>
    <name evidence="23" type="ORF">SAMN06265371_107206</name>
</gene>
<feature type="binding site" evidence="17">
    <location>
        <position position="385"/>
    </location>
    <ligand>
        <name>(6S)-NADPHX</name>
        <dbReference type="ChEBI" id="CHEBI:64076"/>
    </ligand>
</feature>
<evidence type="ECO:0000256" key="7">
    <source>
        <dbReference type="ARBA" id="ARBA00022840"/>
    </source>
</evidence>
<keyword evidence="11 18" id="KW-0413">Isomerase</keyword>
<evidence type="ECO:0000256" key="13">
    <source>
        <dbReference type="ARBA" id="ARBA00023268"/>
    </source>
</evidence>
<comment type="cofactor">
    <cofactor evidence="18 19">
        <name>K(+)</name>
        <dbReference type="ChEBI" id="CHEBI:29103"/>
    </cofactor>
    <text evidence="18 19">Binds 1 potassium ion per subunit.</text>
</comment>
<evidence type="ECO:0000256" key="17">
    <source>
        <dbReference type="HAMAP-Rule" id="MF_01965"/>
    </source>
</evidence>
<dbReference type="InterPro" id="IPR029056">
    <property type="entry name" value="Ribokinase-like"/>
</dbReference>
<evidence type="ECO:0000256" key="15">
    <source>
        <dbReference type="ARBA" id="ARBA00048238"/>
    </source>
</evidence>
<comment type="cofactor">
    <cofactor evidence="17">
        <name>Mg(2+)</name>
        <dbReference type="ChEBI" id="CHEBI:18420"/>
    </cofactor>
</comment>
<dbReference type="RefSeq" id="WP_317045700.1">
    <property type="nucleotide sequence ID" value="NZ_FZNT01000007.1"/>
</dbReference>
<dbReference type="EC" id="4.2.1.136" evidence="19"/>
<dbReference type="Gene3D" id="3.40.1190.20">
    <property type="match status" value="1"/>
</dbReference>
<dbReference type="PROSITE" id="PS01050">
    <property type="entry name" value="YJEF_C_2"/>
    <property type="match status" value="1"/>
</dbReference>
<sequence>MRGFFYYFYAMYILSPSQFALADKATINNTKITSLELMEHAATLCFEWLHSRLQGQNIKIHVFCGIGNNGGDGLVIARHLFQHGYNVNCYVVNFSDKRSPEFLTNYNRLKEIAEWPKIINDEGDFPEVDFEDIVIDAIFGIGLNRKPSGFTKKLIQYINNTKVFTLAIDFPSGMFGDKSVTDKSSVLRAGHTLTFQTPKLAFLLPENNEFLNTWEVLDIGLDTNFIESLLPTTHYITKNDVIPMYQSRNKWSHKGMFGHSLIIGGSFGKIGAVTLATKAALKIGSGLVSAYLPKCGYQILQISVPEAMVEVDSEKLLTYYNFKTKPTVIGIGPGMGTTDKTAVGFEAFLKENKTQLVIDADALNLLSKNESLLQYLPNKSVLTPHPKELQRLLGVWKNDYEKLEKAISFSTKYNVILVIKGAHTTVIDEQQLYINSTGNPALATGGSGDVLTGIITGLIAQGYQPLHAAIFGVYLHGKTADLALQKTSYETFTATTILDYLAEAILDLFHQEEIADSEA</sequence>
<dbReference type="PROSITE" id="PS51383">
    <property type="entry name" value="YJEF_C_3"/>
    <property type="match status" value="1"/>
</dbReference>
<evidence type="ECO:0000256" key="16">
    <source>
        <dbReference type="ARBA" id="ARBA00049209"/>
    </source>
</evidence>
<feature type="binding site" evidence="17">
    <location>
        <position position="334"/>
    </location>
    <ligand>
        <name>(6S)-NADPHX</name>
        <dbReference type="ChEBI" id="CHEBI:64076"/>
    </ligand>
</feature>
<comment type="similarity">
    <text evidence="18">Belongs to the NnrE/AIBP family.</text>
</comment>
<evidence type="ECO:0000256" key="1">
    <source>
        <dbReference type="ARBA" id="ARBA00000013"/>
    </source>
</evidence>
<dbReference type="GO" id="GO:0052855">
    <property type="term" value="F:ADP-dependent NAD(P)H-hydrate dehydratase activity"/>
    <property type="evidence" value="ECO:0007669"/>
    <property type="project" value="UniProtKB-UniRule"/>
</dbReference>
<evidence type="ECO:0000313" key="23">
    <source>
        <dbReference type="EMBL" id="SNR64653.1"/>
    </source>
</evidence>
<evidence type="ECO:0000256" key="2">
    <source>
        <dbReference type="ARBA" id="ARBA00000909"/>
    </source>
</evidence>
<keyword evidence="23" id="KW-0418">Kinase</keyword>
<dbReference type="PANTHER" id="PTHR12592:SF0">
    <property type="entry name" value="ATP-DEPENDENT (S)-NAD(P)H-HYDRATE DEHYDRATASE"/>
    <property type="match status" value="1"/>
</dbReference>
<evidence type="ECO:0000256" key="18">
    <source>
        <dbReference type="HAMAP-Rule" id="MF_01966"/>
    </source>
</evidence>